<protein>
    <submittedName>
        <fullName evidence="1">AMP-binding protein</fullName>
    </submittedName>
</protein>
<keyword evidence="2" id="KW-1185">Reference proteome</keyword>
<sequence>MEKIWLKNYPTGVPAEININDYASLADLFNESCERHASSTAYISMGQSLSYAQLHEAARHFAAWLQEQGATRARALPS</sequence>
<dbReference type="STRING" id="1036672.TKWG_10000"/>
<name>I3UB96_ADVKW</name>
<dbReference type="Gene3D" id="3.40.50.12780">
    <property type="entry name" value="N-terminal domain of ligase-like"/>
    <property type="match status" value="1"/>
</dbReference>
<evidence type="ECO:0000313" key="2">
    <source>
        <dbReference type="Proteomes" id="UP000005267"/>
    </source>
</evidence>
<dbReference type="Proteomes" id="UP000005267">
    <property type="component" value="Chromosome"/>
</dbReference>
<dbReference type="HOGENOM" id="CLU_177606_0_0_4"/>
<dbReference type="EMBL" id="CP003555">
    <property type="protein sequence ID" value="AFK62284.1"/>
    <property type="molecule type" value="Genomic_DNA"/>
</dbReference>
<dbReference type="SUPFAM" id="SSF56801">
    <property type="entry name" value="Acetyl-CoA synthetase-like"/>
    <property type="match status" value="1"/>
</dbReference>
<dbReference type="AlphaFoldDB" id="I3UB96"/>
<organism evidence="1 2">
    <name type="scientific">Advenella kashmirensis (strain DSM 17095 / LMG 22695 / WT001)</name>
    <name type="common">Tetrathiobacter kashmirensis</name>
    <dbReference type="NCBI Taxonomy" id="1036672"/>
    <lineage>
        <taxon>Bacteria</taxon>
        <taxon>Pseudomonadati</taxon>
        <taxon>Pseudomonadota</taxon>
        <taxon>Betaproteobacteria</taxon>
        <taxon>Burkholderiales</taxon>
        <taxon>Alcaligenaceae</taxon>
    </lineage>
</organism>
<reference evidence="2" key="2">
    <citation type="journal article" date="2013" name="PLoS ONE">
        <title>Genome implosion elicits host-confinement in Alcaligenaceae: evidence from the comparative genomics of Tetrathiobacter kashmirensis, a pathogen in the making.</title>
        <authorList>
            <person name="Ghosh W."/>
            <person name="Alam M."/>
            <person name="Roy C."/>
            <person name="Pyne P."/>
            <person name="George A."/>
            <person name="Chakraborty R."/>
            <person name="Majumder S."/>
            <person name="Agarwal A."/>
            <person name="Chakraborty S."/>
            <person name="Majumdar S."/>
            <person name="Gupta S.K."/>
        </authorList>
    </citation>
    <scope>NUCLEOTIDE SEQUENCE [LARGE SCALE GENOMIC DNA]</scope>
    <source>
        <strain evidence="2">WT001</strain>
    </source>
</reference>
<accession>I3UB96</accession>
<dbReference type="InterPro" id="IPR042099">
    <property type="entry name" value="ANL_N_sf"/>
</dbReference>
<gene>
    <name evidence="1" type="ordered locus">TKWG_10000</name>
</gene>
<evidence type="ECO:0000313" key="1">
    <source>
        <dbReference type="EMBL" id="AFK62284.1"/>
    </source>
</evidence>
<dbReference type="KEGG" id="aka:TKWG_10000"/>
<reference evidence="1 2" key="1">
    <citation type="journal article" date="2011" name="J. Bacteriol.">
        <title>Whole-genome shotgun sequencing of the sulfur-oxidizing chemoautotroph Tetrathiobacter kashmirensis.</title>
        <authorList>
            <person name="Ghosh W."/>
            <person name="George A."/>
            <person name="Agarwal A."/>
            <person name="Raj P."/>
            <person name="Alam M."/>
            <person name="Pyne P."/>
            <person name="Das Gupta S.K."/>
        </authorList>
    </citation>
    <scope>NUCLEOTIDE SEQUENCE [LARGE SCALE GENOMIC DNA]</scope>
    <source>
        <strain evidence="1 2">WT001</strain>
    </source>
</reference>
<proteinExistence type="predicted"/>